<dbReference type="PROSITE" id="PS00092">
    <property type="entry name" value="N6_MTASE"/>
    <property type="match status" value="1"/>
</dbReference>
<evidence type="ECO:0000256" key="5">
    <source>
        <dbReference type="ARBA" id="ARBA00047942"/>
    </source>
</evidence>
<dbReference type="AlphaFoldDB" id="A0A5B8NPF4"/>
<dbReference type="GO" id="GO:0032259">
    <property type="term" value="P:methylation"/>
    <property type="evidence" value="ECO:0007669"/>
    <property type="project" value="UniProtKB-KW"/>
</dbReference>
<dbReference type="RefSeq" id="WP_146297008.1">
    <property type="nucleotide sequence ID" value="NZ_CP042326.1"/>
</dbReference>
<dbReference type="InterPro" id="IPR002052">
    <property type="entry name" value="DNA_methylase_N6_adenine_CS"/>
</dbReference>
<evidence type="ECO:0000313" key="7">
    <source>
        <dbReference type="Proteomes" id="UP000318453"/>
    </source>
</evidence>
<reference evidence="6" key="1">
    <citation type="submission" date="2019-08" db="EMBL/GenBank/DDBJ databases">
        <title>Carotenoids and Carotenoid Binding Proteins in the Halophilic Cyanobacterium Euhalothece sp. ZM00.</title>
        <authorList>
            <person name="Cho S.M."/>
            <person name="Song J.Y."/>
            <person name="Park Y.-I."/>
        </authorList>
    </citation>
    <scope>NUCLEOTIDE SEQUENCE [LARGE SCALE GENOMIC DNA]</scope>
    <source>
        <strain evidence="6">Z-M001</strain>
    </source>
</reference>
<sequence length="376" mass="43026">MQTLPLFKDYDIEIPKTEGIKYTGSKLKLLPHILKLAKKVEAHTILDAFSGTTRVSQAFAKLGYQVISNDLAIWSKVFGQCYLLNQKQPSEYQELIDHLNNLPPKDGWFTENYGGNPNHGCAIQADGLKKPWQVHNTRKLDAIREEIETLQLSTVDKAVALTSLILALDQVDNTLGHFVSYLKNWSPRSYKTLQLEVPNVFISSKPNQVFCQDIFELIPEISVDLAYLDPPYGSNNEKMPPSRVRYASYYHLWKTICLYDQPHLFGKAKRRQDTSDKLAGSVFEEFRCNENGRFLAVEAIEKLIQKVPAHWVILSYSSGGRATAEELNAVLKRNGKVLDVINLDYKKNVMASMKWTNQWLQEVEKPNQEFVFLLEK</sequence>
<gene>
    <name evidence="6" type="ORF">FRE64_15200</name>
</gene>
<dbReference type="PRINTS" id="PR00505">
    <property type="entry name" value="D12N6MTFRASE"/>
</dbReference>
<evidence type="ECO:0000256" key="4">
    <source>
        <dbReference type="ARBA" id="ARBA00022691"/>
    </source>
</evidence>
<dbReference type="KEGG" id="enn:FRE64_15200"/>
<organism evidence="6 7">
    <name type="scientific">Euhalothece natronophila Z-M001</name>
    <dbReference type="NCBI Taxonomy" id="522448"/>
    <lineage>
        <taxon>Bacteria</taxon>
        <taxon>Bacillati</taxon>
        <taxon>Cyanobacteriota</taxon>
        <taxon>Cyanophyceae</taxon>
        <taxon>Oscillatoriophycideae</taxon>
        <taxon>Chroococcales</taxon>
        <taxon>Halothecacae</taxon>
        <taxon>Halothece cluster</taxon>
        <taxon>Euhalothece</taxon>
    </lineage>
</organism>
<dbReference type="GO" id="GO:0003676">
    <property type="term" value="F:nucleic acid binding"/>
    <property type="evidence" value="ECO:0007669"/>
    <property type="project" value="InterPro"/>
</dbReference>
<dbReference type="GO" id="GO:0009007">
    <property type="term" value="F:site-specific DNA-methyltransferase (adenine-specific) activity"/>
    <property type="evidence" value="ECO:0007669"/>
    <property type="project" value="UniProtKB-EC"/>
</dbReference>
<dbReference type="InterPro" id="IPR012327">
    <property type="entry name" value="MeTrfase_D12"/>
</dbReference>
<dbReference type="OrthoDB" id="9805629at2"/>
<keyword evidence="4" id="KW-0949">S-adenosyl-L-methionine</keyword>
<accession>A0A5B8NPF4</accession>
<dbReference type="Pfam" id="PF02086">
    <property type="entry name" value="MethyltransfD12"/>
    <property type="match status" value="1"/>
</dbReference>
<keyword evidence="2 6" id="KW-0489">Methyltransferase</keyword>
<dbReference type="REBASE" id="357833">
    <property type="entry name" value="M.EnaZM001ORF15200P"/>
</dbReference>
<evidence type="ECO:0000256" key="3">
    <source>
        <dbReference type="ARBA" id="ARBA00022679"/>
    </source>
</evidence>
<proteinExistence type="predicted"/>
<evidence type="ECO:0000256" key="1">
    <source>
        <dbReference type="ARBA" id="ARBA00011900"/>
    </source>
</evidence>
<protein>
    <recommendedName>
        <fullName evidence="1">site-specific DNA-methyltransferase (adenine-specific)</fullName>
        <ecNumber evidence="1">2.1.1.72</ecNumber>
    </recommendedName>
</protein>
<dbReference type="Gene3D" id="3.40.50.150">
    <property type="entry name" value="Vaccinia Virus protein VP39"/>
    <property type="match status" value="1"/>
</dbReference>
<dbReference type="GO" id="GO:0009307">
    <property type="term" value="P:DNA restriction-modification system"/>
    <property type="evidence" value="ECO:0007669"/>
    <property type="project" value="InterPro"/>
</dbReference>
<dbReference type="EMBL" id="CP042326">
    <property type="protein sequence ID" value="QDZ41172.1"/>
    <property type="molecule type" value="Genomic_DNA"/>
</dbReference>
<keyword evidence="3 6" id="KW-0808">Transferase</keyword>
<dbReference type="SUPFAM" id="SSF53335">
    <property type="entry name" value="S-adenosyl-L-methionine-dependent methyltransferases"/>
    <property type="match status" value="1"/>
</dbReference>
<dbReference type="Proteomes" id="UP000318453">
    <property type="component" value="Chromosome"/>
</dbReference>
<name>A0A5B8NPF4_9CHRO</name>
<dbReference type="EC" id="2.1.1.72" evidence="1"/>
<dbReference type="InterPro" id="IPR029063">
    <property type="entry name" value="SAM-dependent_MTases_sf"/>
</dbReference>
<evidence type="ECO:0000313" key="6">
    <source>
        <dbReference type="EMBL" id="QDZ41172.1"/>
    </source>
</evidence>
<keyword evidence="7" id="KW-1185">Reference proteome</keyword>
<evidence type="ECO:0000256" key="2">
    <source>
        <dbReference type="ARBA" id="ARBA00022603"/>
    </source>
</evidence>
<comment type="catalytic activity">
    <reaction evidence="5">
        <text>a 2'-deoxyadenosine in DNA + S-adenosyl-L-methionine = an N(6)-methyl-2'-deoxyadenosine in DNA + S-adenosyl-L-homocysteine + H(+)</text>
        <dbReference type="Rhea" id="RHEA:15197"/>
        <dbReference type="Rhea" id="RHEA-COMP:12418"/>
        <dbReference type="Rhea" id="RHEA-COMP:12419"/>
        <dbReference type="ChEBI" id="CHEBI:15378"/>
        <dbReference type="ChEBI" id="CHEBI:57856"/>
        <dbReference type="ChEBI" id="CHEBI:59789"/>
        <dbReference type="ChEBI" id="CHEBI:90615"/>
        <dbReference type="ChEBI" id="CHEBI:90616"/>
        <dbReference type="EC" id="2.1.1.72"/>
    </reaction>
</comment>